<comment type="caution">
    <text evidence="1">The sequence shown here is derived from an EMBL/GenBank/DDBJ whole genome shotgun (WGS) entry which is preliminary data.</text>
</comment>
<organism evidence="1 2">
    <name type="scientific">Ambispora leptoticha</name>
    <dbReference type="NCBI Taxonomy" id="144679"/>
    <lineage>
        <taxon>Eukaryota</taxon>
        <taxon>Fungi</taxon>
        <taxon>Fungi incertae sedis</taxon>
        <taxon>Mucoromycota</taxon>
        <taxon>Glomeromycotina</taxon>
        <taxon>Glomeromycetes</taxon>
        <taxon>Archaeosporales</taxon>
        <taxon>Ambisporaceae</taxon>
        <taxon>Ambispora</taxon>
    </lineage>
</organism>
<protein>
    <submittedName>
        <fullName evidence="1">13916_t:CDS:1</fullName>
    </submittedName>
</protein>
<gene>
    <name evidence="1" type="ORF">ALEPTO_LOCUS7517</name>
</gene>
<reference evidence="1" key="1">
    <citation type="submission" date="2021-06" db="EMBL/GenBank/DDBJ databases">
        <authorList>
            <person name="Kallberg Y."/>
            <person name="Tangrot J."/>
            <person name="Rosling A."/>
        </authorList>
    </citation>
    <scope>NUCLEOTIDE SEQUENCE</scope>
    <source>
        <strain evidence="1">FL130A</strain>
    </source>
</reference>
<accession>A0A9N9C0V6</accession>
<dbReference type="AlphaFoldDB" id="A0A9N9C0V6"/>
<evidence type="ECO:0000313" key="1">
    <source>
        <dbReference type="EMBL" id="CAG8586692.1"/>
    </source>
</evidence>
<dbReference type="EMBL" id="CAJVPS010003327">
    <property type="protein sequence ID" value="CAG8586692.1"/>
    <property type="molecule type" value="Genomic_DNA"/>
</dbReference>
<dbReference type="Proteomes" id="UP000789508">
    <property type="component" value="Unassembled WGS sequence"/>
</dbReference>
<proteinExistence type="predicted"/>
<sequence>MKRSLPAPDLIYRFPNSMIFLPLTLRSKVTINKSPPKLPPAPTRPEIAPTIGGLTKGTIPNVVPAHAWKDDLHSYFRQTTTKHLCRPESAGNKGSAEEANKETYDYQTGCTPASLGPTSIRKRTVVVTEAMLELLTSVRLRLRSFLIVGISGEIANQPVKVTLKESHEK</sequence>
<keyword evidence="2" id="KW-1185">Reference proteome</keyword>
<evidence type="ECO:0000313" key="2">
    <source>
        <dbReference type="Proteomes" id="UP000789508"/>
    </source>
</evidence>
<name>A0A9N9C0V6_9GLOM</name>